<dbReference type="EMBL" id="JACCHL010000001">
    <property type="protein sequence ID" value="NYH50935.1"/>
    <property type="molecule type" value="Genomic_DNA"/>
</dbReference>
<proteinExistence type="predicted"/>
<keyword evidence="2 6" id="KW-0812">Transmembrane</keyword>
<dbReference type="PANTHER" id="PTHR14948">
    <property type="entry name" value="NG5"/>
    <property type="match status" value="1"/>
</dbReference>
<name>A0A7Y9XA11_9ACTN</name>
<dbReference type="GO" id="GO:0016020">
    <property type="term" value="C:membrane"/>
    <property type="evidence" value="ECO:0007669"/>
    <property type="project" value="UniProtKB-SubCell"/>
</dbReference>
<comment type="subcellular location">
    <subcellularLocation>
        <location evidence="1">Membrane</location>
    </subcellularLocation>
</comment>
<evidence type="ECO:0000256" key="3">
    <source>
        <dbReference type="ARBA" id="ARBA00022989"/>
    </source>
</evidence>
<keyword evidence="4 6" id="KW-0472">Membrane</keyword>
<organism evidence="7 8">
    <name type="scientific">Nocardiopsis sinuspersici</name>
    <dbReference type="NCBI Taxonomy" id="501010"/>
    <lineage>
        <taxon>Bacteria</taxon>
        <taxon>Bacillati</taxon>
        <taxon>Actinomycetota</taxon>
        <taxon>Actinomycetes</taxon>
        <taxon>Streptosporangiales</taxon>
        <taxon>Nocardiopsidaceae</taxon>
        <taxon>Nocardiopsis</taxon>
    </lineage>
</organism>
<dbReference type="RefSeq" id="WP_179809054.1">
    <property type="nucleotide sequence ID" value="NZ_JACCHL010000001.1"/>
</dbReference>
<feature type="region of interest" description="Disordered" evidence="5">
    <location>
        <begin position="1"/>
        <end position="24"/>
    </location>
</feature>
<evidence type="ECO:0000256" key="6">
    <source>
        <dbReference type="SAM" id="Phobius"/>
    </source>
</evidence>
<gene>
    <name evidence="7" type="ORF">HNR06_000524</name>
</gene>
<keyword evidence="3 6" id="KW-1133">Transmembrane helix</keyword>
<dbReference type="AlphaFoldDB" id="A0A7Y9XA11"/>
<protein>
    <recommendedName>
        <fullName evidence="9">Interferon-induced transmembrane protein</fullName>
    </recommendedName>
</protein>
<accession>A0A7Y9XA11</accession>
<dbReference type="Pfam" id="PF04505">
    <property type="entry name" value="CD225"/>
    <property type="match status" value="1"/>
</dbReference>
<dbReference type="InterPro" id="IPR007593">
    <property type="entry name" value="CD225/Dispanin_fam"/>
</dbReference>
<dbReference type="Proteomes" id="UP000584931">
    <property type="component" value="Unassembled WGS sequence"/>
</dbReference>
<evidence type="ECO:0008006" key="9">
    <source>
        <dbReference type="Google" id="ProtNLM"/>
    </source>
</evidence>
<dbReference type="PANTHER" id="PTHR14948:SF25">
    <property type="entry name" value="DUF4190 DOMAIN-CONTAINING PROTEIN"/>
    <property type="match status" value="1"/>
</dbReference>
<evidence type="ECO:0000313" key="8">
    <source>
        <dbReference type="Proteomes" id="UP000584931"/>
    </source>
</evidence>
<evidence type="ECO:0000256" key="5">
    <source>
        <dbReference type="SAM" id="MobiDB-lite"/>
    </source>
</evidence>
<reference evidence="7 8" key="1">
    <citation type="submission" date="2020-07" db="EMBL/GenBank/DDBJ databases">
        <title>Sequencing the genomes of 1000 actinobacteria strains.</title>
        <authorList>
            <person name="Klenk H.-P."/>
        </authorList>
    </citation>
    <scope>NUCLEOTIDE SEQUENCE [LARGE SCALE GENOMIC DNA]</scope>
    <source>
        <strain evidence="7 8">DSM 45278</strain>
    </source>
</reference>
<comment type="caution">
    <text evidence="7">The sequence shown here is derived from an EMBL/GenBank/DDBJ whole genome shotgun (WGS) entry which is preliminary data.</text>
</comment>
<feature type="compositionally biased region" description="Pro residues" evidence="5">
    <location>
        <begin position="1"/>
        <end position="17"/>
    </location>
</feature>
<evidence type="ECO:0000313" key="7">
    <source>
        <dbReference type="EMBL" id="NYH50935.1"/>
    </source>
</evidence>
<evidence type="ECO:0000256" key="2">
    <source>
        <dbReference type="ARBA" id="ARBA00022692"/>
    </source>
</evidence>
<feature type="transmembrane region" description="Helical" evidence="6">
    <location>
        <begin position="55"/>
        <end position="76"/>
    </location>
</feature>
<dbReference type="InterPro" id="IPR051423">
    <property type="entry name" value="CD225/Dispanin"/>
</dbReference>
<evidence type="ECO:0000256" key="4">
    <source>
        <dbReference type="ARBA" id="ARBA00023136"/>
    </source>
</evidence>
<sequence>MSYGPPPPGNPGGPPPGGGYGPPGGYGAPGGGYGGGYGAQPPAGEPPKNYLVHNILGIITCIPLIGIIGVVFAAQVKNKWSVGDYAGAQSAATTAKILGIIGLVLFGFTILYVIFMVIGIAAGIGSEM</sequence>
<feature type="transmembrane region" description="Helical" evidence="6">
    <location>
        <begin position="97"/>
        <end position="124"/>
    </location>
</feature>
<evidence type="ECO:0000256" key="1">
    <source>
        <dbReference type="ARBA" id="ARBA00004370"/>
    </source>
</evidence>